<sequence length="86" mass="9878">MNDNELIRLRAYEIWAREGQPEGRELEHWLQARQQILGTPAERRDENRPPASKSQQTEEQSNDAPPSETPPDQPKGDELKESTELG</sequence>
<protein>
    <recommendedName>
        <fullName evidence="4">DUF2934 domain-containing protein</fullName>
    </recommendedName>
</protein>
<evidence type="ECO:0000313" key="3">
    <source>
        <dbReference type="Proteomes" id="UP000515317"/>
    </source>
</evidence>
<organism evidence="2 3">
    <name type="scientific">Terrihabitans soli</name>
    <dbReference type="NCBI Taxonomy" id="708113"/>
    <lineage>
        <taxon>Bacteria</taxon>
        <taxon>Pseudomonadati</taxon>
        <taxon>Pseudomonadota</taxon>
        <taxon>Alphaproteobacteria</taxon>
        <taxon>Hyphomicrobiales</taxon>
        <taxon>Terrihabitans</taxon>
    </lineage>
</organism>
<accession>A0A6S6QXL5</accession>
<dbReference type="KEGG" id="tso:IZ6_20430"/>
<dbReference type="AlphaFoldDB" id="A0A6S6QXL5"/>
<gene>
    <name evidence="2" type="ORF">IZ6_20430</name>
</gene>
<name>A0A6S6QXL5_9HYPH</name>
<feature type="compositionally biased region" description="Polar residues" evidence="1">
    <location>
        <begin position="52"/>
        <end position="64"/>
    </location>
</feature>
<dbReference type="EMBL" id="AP023361">
    <property type="protein sequence ID" value="BCJ91308.1"/>
    <property type="molecule type" value="Genomic_DNA"/>
</dbReference>
<feature type="region of interest" description="Disordered" evidence="1">
    <location>
        <begin position="33"/>
        <end position="86"/>
    </location>
</feature>
<dbReference type="RefSeq" id="WP_222874963.1">
    <property type="nucleotide sequence ID" value="NZ_AP023361.1"/>
</dbReference>
<proteinExistence type="predicted"/>
<dbReference type="Proteomes" id="UP000515317">
    <property type="component" value="Chromosome"/>
</dbReference>
<evidence type="ECO:0000256" key="1">
    <source>
        <dbReference type="SAM" id="MobiDB-lite"/>
    </source>
</evidence>
<reference evidence="2 3" key="1">
    <citation type="submission" date="2020-08" db="EMBL/GenBank/DDBJ databases">
        <title>Genome sequence of Rhizobiales bacterium strain IZ6.</title>
        <authorList>
            <person name="Nakai R."/>
            <person name="Naganuma T."/>
        </authorList>
    </citation>
    <scope>NUCLEOTIDE SEQUENCE [LARGE SCALE GENOMIC DNA]</scope>
    <source>
        <strain evidence="2 3">IZ6</strain>
    </source>
</reference>
<evidence type="ECO:0000313" key="2">
    <source>
        <dbReference type="EMBL" id="BCJ91308.1"/>
    </source>
</evidence>
<evidence type="ECO:0008006" key="4">
    <source>
        <dbReference type="Google" id="ProtNLM"/>
    </source>
</evidence>
<dbReference type="Pfam" id="PF11154">
    <property type="entry name" value="DUF2934"/>
    <property type="match status" value="1"/>
</dbReference>
<keyword evidence="3" id="KW-1185">Reference proteome</keyword>
<dbReference type="InterPro" id="IPR021327">
    <property type="entry name" value="DUF2934"/>
</dbReference>
<feature type="compositionally biased region" description="Basic and acidic residues" evidence="1">
    <location>
        <begin position="74"/>
        <end position="86"/>
    </location>
</feature>